<feature type="compositionally biased region" description="Basic and acidic residues" evidence="1">
    <location>
        <begin position="34"/>
        <end position="45"/>
    </location>
</feature>
<sequence length="94" mass="10361">MKPRYILPFVVSLNPIVPSSSLMPTPAGLIPRRPRGEHSPVDKMRRGSRNSNILGAERAATPVALTTLVQSTDVFRLSRVLSAFFSRFIASARK</sequence>
<protein>
    <submittedName>
        <fullName evidence="2">Uncharacterized protein</fullName>
    </submittedName>
</protein>
<dbReference type="EMBL" id="ML170408">
    <property type="protein sequence ID" value="TDL14013.1"/>
    <property type="molecule type" value="Genomic_DNA"/>
</dbReference>
<reference evidence="2 3" key="1">
    <citation type="submission" date="2018-06" db="EMBL/GenBank/DDBJ databases">
        <title>A transcriptomic atlas of mushroom development highlights an independent origin of complex multicellularity.</title>
        <authorList>
            <consortium name="DOE Joint Genome Institute"/>
            <person name="Krizsan K."/>
            <person name="Almasi E."/>
            <person name="Merenyi Z."/>
            <person name="Sahu N."/>
            <person name="Viragh M."/>
            <person name="Koszo T."/>
            <person name="Mondo S."/>
            <person name="Kiss B."/>
            <person name="Balint B."/>
            <person name="Kues U."/>
            <person name="Barry K."/>
            <person name="Hegedus J.C."/>
            <person name="Henrissat B."/>
            <person name="Johnson J."/>
            <person name="Lipzen A."/>
            <person name="Ohm R."/>
            <person name="Nagy I."/>
            <person name="Pangilinan J."/>
            <person name="Yan J."/>
            <person name="Xiong Y."/>
            <person name="Grigoriev I.V."/>
            <person name="Hibbett D.S."/>
            <person name="Nagy L.G."/>
        </authorList>
    </citation>
    <scope>NUCLEOTIDE SEQUENCE [LARGE SCALE GENOMIC DNA]</scope>
    <source>
        <strain evidence="2 3">SZMC22713</strain>
    </source>
</reference>
<organism evidence="2 3">
    <name type="scientific">Rickenella mellea</name>
    <dbReference type="NCBI Taxonomy" id="50990"/>
    <lineage>
        <taxon>Eukaryota</taxon>
        <taxon>Fungi</taxon>
        <taxon>Dikarya</taxon>
        <taxon>Basidiomycota</taxon>
        <taxon>Agaricomycotina</taxon>
        <taxon>Agaricomycetes</taxon>
        <taxon>Hymenochaetales</taxon>
        <taxon>Rickenellaceae</taxon>
        <taxon>Rickenella</taxon>
    </lineage>
</organism>
<gene>
    <name evidence="2" type="ORF">BD410DRAFT_297990</name>
</gene>
<dbReference type="VEuPathDB" id="FungiDB:BD410DRAFT_297990"/>
<name>A0A4Y7PF58_9AGAM</name>
<proteinExistence type="predicted"/>
<evidence type="ECO:0000256" key="1">
    <source>
        <dbReference type="SAM" id="MobiDB-lite"/>
    </source>
</evidence>
<evidence type="ECO:0000313" key="2">
    <source>
        <dbReference type="EMBL" id="TDL14013.1"/>
    </source>
</evidence>
<evidence type="ECO:0000313" key="3">
    <source>
        <dbReference type="Proteomes" id="UP000294933"/>
    </source>
</evidence>
<accession>A0A4Y7PF58</accession>
<keyword evidence="3" id="KW-1185">Reference proteome</keyword>
<dbReference type="Proteomes" id="UP000294933">
    <property type="component" value="Unassembled WGS sequence"/>
</dbReference>
<dbReference type="AlphaFoldDB" id="A0A4Y7PF58"/>
<feature type="region of interest" description="Disordered" evidence="1">
    <location>
        <begin position="24"/>
        <end position="53"/>
    </location>
</feature>